<dbReference type="AlphaFoldDB" id="R0KM87"/>
<sequence>MKPHEAQDSAPSLGLVTSGRRLVETTHCAKGKCRTPSGTITIRPGSSTAVTGLHHTAEEMIDENDFTDINLCMNDPNLSPEHFSFSACISMPPEDARAGTAKPAERGLPQKEITEHFTDQKQHLKSHSGTKAVRGETGTAPQFEEIPLTPEPNNMREDKDCPTHIPQPGNGHSSLGNVTTSLLGSNFPLSSWRGMAVLLAAIHGPHYFVPQISFLSAKDLSEPVSLLSTATETLFRKEMFPQTVSSESDADAFPSTGRKHVRERQGDCDDMRLVYDSNVIIYLCQFFVHKQTCNNSQI</sequence>
<evidence type="ECO:0000256" key="1">
    <source>
        <dbReference type="SAM" id="MobiDB-lite"/>
    </source>
</evidence>
<dbReference type="EMBL" id="KB744888">
    <property type="protein sequence ID" value="EOA94293.1"/>
    <property type="molecule type" value="Genomic_DNA"/>
</dbReference>
<gene>
    <name evidence="2" type="ORF">Anapl_17471</name>
</gene>
<feature type="region of interest" description="Disordered" evidence="1">
    <location>
        <begin position="118"/>
        <end position="154"/>
    </location>
</feature>
<name>R0KM87_ANAPL</name>
<reference evidence="3" key="1">
    <citation type="journal article" date="2013" name="Nat. Genet.">
        <title>The duck genome and transcriptome provide insight into an avian influenza virus reservoir species.</title>
        <authorList>
            <person name="Huang Y."/>
            <person name="Li Y."/>
            <person name="Burt D.W."/>
            <person name="Chen H."/>
            <person name="Zhang Y."/>
            <person name="Qian W."/>
            <person name="Kim H."/>
            <person name="Gan S."/>
            <person name="Zhao Y."/>
            <person name="Li J."/>
            <person name="Yi K."/>
            <person name="Feng H."/>
            <person name="Zhu P."/>
            <person name="Li B."/>
            <person name="Liu Q."/>
            <person name="Fairley S."/>
            <person name="Magor K.E."/>
            <person name="Du Z."/>
            <person name="Hu X."/>
            <person name="Goodman L."/>
            <person name="Tafer H."/>
            <person name="Vignal A."/>
            <person name="Lee T."/>
            <person name="Kim K.W."/>
            <person name="Sheng Z."/>
            <person name="An Y."/>
            <person name="Searle S."/>
            <person name="Herrero J."/>
            <person name="Groenen M.A."/>
            <person name="Crooijmans R.P."/>
            <person name="Faraut T."/>
            <person name="Cai Q."/>
            <person name="Webster R.G."/>
            <person name="Aldridge J.R."/>
            <person name="Warren W.C."/>
            <person name="Bartschat S."/>
            <person name="Kehr S."/>
            <person name="Marz M."/>
            <person name="Stadler P.F."/>
            <person name="Smith J."/>
            <person name="Kraus R.H."/>
            <person name="Zhao Y."/>
            <person name="Ren L."/>
            <person name="Fei J."/>
            <person name="Morisson M."/>
            <person name="Kaiser P."/>
            <person name="Griffin D.K."/>
            <person name="Rao M."/>
            <person name="Pitel F."/>
            <person name="Wang J."/>
            <person name="Li N."/>
        </authorList>
    </citation>
    <scope>NUCLEOTIDE SEQUENCE [LARGE SCALE GENOMIC DNA]</scope>
</reference>
<accession>R0KM87</accession>
<dbReference type="Proteomes" id="UP000296049">
    <property type="component" value="Unassembled WGS sequence"/>
</dbReference>
<protein>
    <submittedName>
        <fullName evidence="2">Uncharacterized protein</fullName>
    </submittedName>
</protein>
<evidence type="ECO:0000313" key="2">
    <source>
        <dbReference type="EMBL" id="EOA94293.1"/>
    </source>
</evidence>
<proteinExistence type="predicted"/>
<organism evidence="2 3">
    <name type="scientific">Anas platyrhynchos</name>
    <name type="common">Mallard</name>
    <name type="synonym">Anas boschas</name>
    <dbReference type="NCBI Taxonomy" id="8839"/>
    <lineage>
        <taxon>Eukaryota</taxon>
        <taxon>Metazoa</taxon>
        <taxon>Chordata</taxon>
        <taxon>Craniata</taxon>
        <taxon>Vertebrata</taxon>
        <taxon>Euteleostomi</taxon>
        <taxon>Archelosauria</taxon>
        <taxon>Archosauria</taxon>
        <taxon>Dinosauria</taxon>
        <taxon>Saurischia</taxon>
        <taxon>Theropoda</taxon>
        <taxon>Coelurosauria</taxon>
        <taxon>Aves</taxon>
        <taxon>Neognathae</taxon>
        <taxon>Galloanserae</taxon>
        <taxon>Anseriformes</taxon>
        <taxon>Anatidae</taxon>
        <taxon>Anatinae</taxon>
        <taxon>Anas</taxon>
    </lineage>
</organism>
<keyword evidence="3" id="KW-1185">Reference proteome</keyword>
<evidence type="ECO:0000313" key="3">
    <source>
        <dbReference type="Proteomes" id="UP000296049"/>
    </source>
</evidence>